<proteinExistence type="predicted"/>
<accession>A0A645IHF0</accession>
<organism evidence="1">
    <name type="scientific">bioreactor metagenome</name>
    <dbReference type="NCBI Taxonomy" id="1076179"/>
    <lineage>
        <taxon>unclassified sequences</taxon>
        <taxon>metagenomes</taxon>
        <taxon>ecological metagenomes</taxon>
    </lineage>
</organism>
<protein>
    <submittedName>
        <fullName evidence="1">Uncharacterized protein</fullName>
    </submittedName>
</protein>
<dbReference type="EMBL" id="VSSQ01114291">
    <property type="protein sequence ID" value="MPN50272.1"/>
    <property type="molecule type" value="Genomic_DNA"/>
</dbReference>
<comment type="caution">
    <text evidence="1">The sequence shown here is derived from an EMBL/GenBank/DDBJ whole genome shotgun (WGS) entry which is preliminary data.</text>
</comment>
<dbReference type="AlphaFoldDB" id="A0A645IHF0"/>
<sequence length="137" mass="16041">MRRKVCKHFLTPALMGKGRQIIEYDPAFCPRLFRKFLVDPDDAAVFLRLQDKPQPFFDIRQILLPHAKPLFQPVRRLRGLFHLHRKHPQPMAGPWVLSQTEGIKKCFPGSFFFPIIQMHDSQLVAGMPVQIFFLYAL</sequence>
<gene>
    <name evidence="1" type="ORF">SDC9_197898</name>
</gene>
<name>A0A645IHF0_9ZZZZ</name>
<reference evidence="1" key="1">
    <citation type="submission" date="2019-08" db="EMBL/GenBank/DDBJ databases">
        <authorList>
            <person name="Kucharzyk K."/>
            <person name="Murdoch R.W."/>
            <person name="Higgins S."/>
            <person name="Loffler F."/>
        </authorList>
    </citation>
    <scope>NUCLEOTIDE SEQUENCE</scope>
</reference>
<evidence type="ECO:0000313" key="1">
    <source>
        <dbReference type="EMBL" id="MPN50272.1"/>
    </source>
</evidence>